<feature type="transmembrane region" description="Helical" evidence="7">
    <location>
        <begin position="9"/>
        <end position="30"/>
    </location>
</feature>
<dbReference type="InterPro" id="IPR050366">
    <property type="entry name" value="BP-dependent_transpt_permease"/>
</dbReference>
<evidence type="ECO:0000256" key="1">
    <source>
        <dbReference type="ARBA" id="ARBA00004651"/>
    </source>
</evidence>
<keyword evidence="4 7" id="KW-0812">Transmembrane</keyword>
<dbReference type="PANTHER" id="PTHR43386:SF25">
    <property type="entry name" value="PEPTIDE ABC TRANSPORTER PERMEASE PROTEIN"/>
    <property type="match status" value="1"/>
</dbReference>
<evidence type="ECO:0000313" key="9">
    <source>
        <dbReference type="EMBL" id="MFD1746815.1"/>
    </source>
</evidence>
<feature type="transmembrane region" description="Helical" evidence="7">
    <location>
        <begin position="199"/>
        <end position="217"/>
    </location>
</feature>
<feature type="transmembrane region" description="Helical" evidence="7">
    <location>
        <begin position="237"/>
        <end position="259"/>
    </location>
</feature>
<evidence type="ECO:0000256" key="3">
    <source>
        <dbReference type="ARBA" id="ARBA00022475"/>
    </source>
</evidence>
<name>A0ABW4M636_9HYPH</name>
<evidence type="ECO:0000313" key="10">
    <source>
        <dbReference type="Proteomes" id="UP001597322"/>
    </source>
</evidence>
<evidence type="ECO:0000256" key="5">
    <source>
        <dbReference type="ARBA" id="ARBA00022989"/>
    </source>
</evidence>
<keyword evidence="2 7" id="KW-0813">Transport</keyword>
<dbReference type="RefSeq" id="WP_377403081.1">
    <property type="nucleotide sequence ID" value="NZ_JBHUEQ010000026.1"/>
</dbReference>
<keyword evidence="10" id="KW-1185">Reference proteome</keyword>
<dbReference type="SUPFAM" id="SSF161098">
    <property type="entry name" value="MetI-like"/>
    <property type="match status" value="1"/>
</dbReference>
<evidence type="ECO:0000256" key="7">
    <source>
        <dbReference type="RuleBase" id="RU363032"/>
    </source>
</evidence>
<evidence type="ECO:0000256" key="6">
    <source>
        <dbReference type="ARBA" id="ARBA00023136"/>
    </source>
</evidence>
<comment type="similarity">
    <text evidence="7">Belongs to the binding-protein-dependent transport system permease family.</text>
</comment>
<evidence type="ECO:0000256" key="2">
    <source>
        <dbReference type="ARBA" id="ARBA00022448"/>
    </source>
</evidence>
<proteinExistence type="inferred from homology"/>
<comment type="caution">
    <text evidence="9">The sequence shown here is derived from an EMBL/GenBank/DDBJ whole genome shotgun (WGS) entry which is preliminary data.</text>
</comment>
<feature type="domain" description="ABC transmembrane type-1" evidence="8">
    <location>
        <begin position="70"/>
        <end position="259"/>
    </location>
</feature>
<evidence type="ECO:0000256" key="4">
    <source>
        <dbReference type="ARBA" id="ARBA00022692"/>
    </source>
</evidence>
<dbReference type="InterPro" id="IPR035906">
    <property type="entry name" value="MetI-like_sf"/>
</dbReference>
<organism evidence="9 10">
    <name type="scientific">Rhizobium helianthi</name>
    <dbReference type="NCBI Taxonomy" id="1132695"/>
    <lineage>
        <taxon>Bacteria</taxon>
        <taxon>Pseudomonadati</taxon>
        <taxon>Pseudomonadota</taxon>
        <taxon>Alphaproteobacteria</taxon>
        <taxon>Hyphomicrobiales</taxon>
        <taxon>Rhizobiaceae</taxon>
        <taxon>Rhizobium/Agrobacterium group</taxon>
        <taxon>Rhizobium</taxon>
    </lineage>
</organism>
<sequence length="271" mass="29111">MRRLFYHPALLIGLALTGALIFVALLSLVWTPQPPTKMLILQKLRPPFSHGLLGTDHFGRDLASLLMVGAWNSLSTAVLAVAIGAGLGSLIGVVMAAVRGWTEALVMRCCDVVFAVPPILSAMLLGAFLGPGRFTAIIAIAVFMVPVFARMTLGAARQIWTRDYVKAAIGMGRSRSRITWVHVLPNIAHQIIVQITVQLGLAILTEAGLSFLGLGMPPPAPTWGRMLFEAQTYLEQAPWLALLPGLAIALAVLGFNMLGDGLRDLLDPRVH</sequence>
<comment type="subcellular location">
    <subcellularLocation>
        <location evidence="1 7">Cell membrane</location>
        <topology evidence="1 7">Multi-pass membrane protein</topology>
    </subcellularLocation>
</comment>
<dbReference type="EMBL" id="JBHUEQ010000026">
    <property type="protein sequence ID" value="MFD1746815.1"/>
    <property type="molecule type" value="Genomic_DNA"/>
</dbReference>
<dbReference type="CDD" id="cd06261">
    <property type="entry name" value="TM_PBP2"/>
    <property type="match status" value="1"/>
</dbReference>
<dbReference type="Pfam" id="PF00528">
    <property type="entry name" value="BPD_transp_1"/>
    <property type="match status" value="1"/>
</dbReference>
<evidence type="ECO:0000259" key="8">
    <source>
        <dbReference type="PROSITE" id="PS50928"/>
    </source>
</evidence>
<keyword evidence="5 7" id="KW-1133">Transmembrane helix</keyword>
<dbReference type="Proteomes" id="UP001597322">
    <property type="component" value="Unassembled WGS sequence"/>
</dbReference>
<gene>
    <name evidence="9" type="ORF">ACFSE1_15170</name>
</gene>
<feature type="transmembrane region" description="Helical" evidence="7">
    <location>
        <begin position="105"/>
        <end position="128"/>
    </location>
</feature>
<accession>A0ABW4M636</accession>
<dbReference type="Gene3D" id="1.10.3720.10">
    <property type="entry name" value="MetI-like"/>
    <property type="match status" value="1"/>
</dbReference>
<keyword evidence="6 7" id="KW-0472">Membrane</keyword>
<dbReference type="PANTHER" id="PTHR43386">
    <property type="entry name" value="OLIGOPEPTIDE TRANSPORT SYSTEM PERMEASE PROTEIN APPC"/>
    <property type="match status" value="1"/>
</dbReference>
<keyword evidence="3" id="KW-1003">Cell membrane</keyword>
<reference evidence="10" key="1">
    <citation type="journal article" date="2019" name="Int. J. Syst. Evol. Microbiol.">
        <title>The Global Catalogue of Microorganisms (GCM) 10K type strain sequencing project: providing services to taxonomists for standard genome sequencing and annotation.</title>
        <authorList>
            <consortium name="The Broad Institute Genomics Platform"/>
            <consortium name="The Broad Institute Genome Sequencing Center for Infectious Disease"/>
            <person name="Wu L."/>
            <person name="Ma J."/>
        </authorList>
    </citation>
    <scope>NUCLEOTIDE SEQUENCE [LARGE SCALE GENOMIC DNA]</scope>
    <source>
        <strain evidence="10">CG52</strain>
    </source>
</reference>
<dbReference type="InterPro" id="IPR000515">
    <property type="entry name" value="MetI-like"/>
</dbReference>
<feature type="transmembrane region" description="Helical" evidence="7">
    <location>
        <begin position="134"/>
        <end position="153"/>
    </location>
</feature>
<dbReference type="PROSITE" id="PS50928">
    <property type="entry name" value="ABC_TM1"/>
    <property type="match status" value="1"/>
</dbReference>
<protein>
    <submittedName>
        <fullName evidence="9">ABC transporter permease</fullName>
    </submittedName>
</protein>
<feature type="transmembrane region" description="Helical" evidence="7">
    <location>
        <begin position="74"/>
        <end position="98"/>
    </location>
</feature>